<feature type="region of interest" description="Disordered" evidence="1">
    <location>
        <begin position="67"/>
        <end position="103"/>
    </location>
</feature>
<reference evidence="2" key="2">
    <citation type="journal article" date="2015" name="Fish Shellfish Immunol.">
        <title>Early steps in the European eel (Anguilla anguilla)-Vibrio vulnificus interaction in the gills: Role of the RtxA13 toxin.</title>
        <authorList>
            <person name="Callol A."/>
            <person name="Pajuelo D."/>
            <person name="Ebbesson L."/>
            <person name="Teles M."/>
            <person name="MacKenzie S."/>
            <person name="Amaro C."/>
        </authorList>
    </citation>
    <scope>NUCLEOTIDE SEQUENCE</scope>
</reference>
<protein>
    <submittedName>
        <fullName evidence="2">Uncharacterized protein</fullName>
    </submittedName>
</protein>
<name>A0A0E9U476_ANGAN</name>
<sequence length="103" mass="11644">MKLVLTHVKCKMRQIPYLICSTLWRCCLAEVYNSLQGCFPNQRRPTKLASIGVLRFALLMNRFFKNTSPTPHSSLRPETAHGPKDSYSACSQPCTELTSTHNA</sequence>
<evidence type="ECO:0000313" key="2">
    <source>
        <dbReference type="EMBL" id="JAH60621.1"/>
    </source>
</evidence>
<reference evidence="2" key="1">
    <citation type="submission" date="2014-11" db="EMBL/GenBank/DDBJ databases">
        <authorList>
            <person name="Amaro Gonzalez C."/>
        </authorList>
    </citation>
    <scope>NUCLEOTIDE SEQUENCE</scope>
</reference>
<organism evidence="2">
    <name type="scientific">Anguilla anguilla</name>
    <name type="common">European freshwater eel</name>
    <name type="synonym">Muraena anguilla</name>
    <dbReference type="NCBI Taxonomy" id="7936"/>
    <lineage>
        <taxon>Eukaryota</taxon>
        <taxon>Metazoa</taxon>
        <taxon>Chordata</taxon>
        <taxon>Craniata</taxon>
        <taxon>Vertebrata</taxon>
        <taxon>Euteleostomi</taxon>
        <taxon>Actinopterygii</taxon>
        <taxon>Neopterygii</taxon>
        <taxon>Teleostei</taxon>
        <taxon>Anguilliformes</taxon>
        <taxon>Anguillidae</taxon>
        <taxon>Anguilla</taxon>
    </lineage>
</organism>
<dbReference type="AlphaFoldDB" id="A0A0E9U476"/>
<evidence type="ECO:0000256" key="1">
    <source>
        <dbReference type="SAM" id="MobiDB-lite"/>
    </source>
</evidence>
<proteinExistence type="predicted"/>
<feature type="compositionally biased region" description="Polar residues" evidence="1">
    <location>
        <begin position="88"/>
        <end position="103"/>
    </location>
</feature>
<accession>A0A0E9U476</accession>
<dbReference type="EMBL" id="GBXM01047956">
    <property type="protein sequence ID" value="JAH60621.1"/>
    <property type="molecule type" value="Transcribed_RNA"/>
</dbReference>